<dbReference type="InterPro" id="IPR050764">
    <property type="entry name" value="CbbQ/NirQ/NorQ/GpvN"/>
</dbReference>
<dbReference type="Proteomes" id="UP000239388">
    <property type="component" value="Unassembled WGS sequence"/>
</dbReference>
<evidence type="ECO:0000259" key="1">
    <source>
        <dbReference type="Pfam" id="PF07726"/>
    </source>
</evidence>
<dbReference type="Pfam" id="PF17863">
    <property type="entry name" value="AAA_lid_2"/>
    <property type="match status" value="1"/>
</dbReference>
<dbReference type="GO" id="GO:0005524">
    <property type="term" value="F:ATP binding"/>
    <property type="evidence" value="ECO:0007669"/>
    <property type="project" value="InterPro"/>
</dbReference>
<dbReference type="OrthoDB" id="9773454at2"/>
<feature type="domain" description="ATPase AAA-3" evidence="1">
    <location>
        <begin position="48"/>
        <end position="181"/>
    </location>
</feature>
<evidence type="ECO:0000313" key="4">
    <source>
        <dbReference type="Proteomes" id="UP000239388"/>
    </source>
</evidence>
<sequence>MSVAESMQQQADEFRSRYTAVKEQVQRVIVGHEDIVHGVLTCLFVGGHCLLEGVPGLGKTLLVRTLAEALHLNFNRIQYTPDLMPADILGTNMVMETPDGRRVFEFQKGPIFTQICLADEINRATPKTQSAMLETMQEGCVTVGGHRYVLDKPFFVLATQNPIEQEGTYPLPEAQLDRFLFKLVVGYSSAEDLGTIIDRTTKGTKIQTEQVMDGAEILKWQQVIREVILAKHVQDYIVRLTLATHPDGPLALPITNQYLRWGSSPRGAQTLALTAKVRALLDGRYNVSYEDVRRVYLPAMRHRVILNFEAQAEGLDTDHVLLELLEKVPEKADDAVLASVAR</sequence>
<proteinExistence type="predicted"/>
<dbReference type="Pfam" id="PF07726">
    <property type="entry name" value="AAA_3"/>
    <property type="match status" value="1"/>
</dbReference>
<dbReference type="SUPFAM" id="SSF52540">
    <property type="entry name" value="P-loop containing nucleoside triphosphate hydrolases"/>
    <property type="match status" value="1"/>
</dbReference>
<organism evidence="3 4">
    <name type="scientific">Blastopirellula marina</name>
    <dbReference type="NCBI Taxonomy" id="124"/>
    <lineage>
        <taxon>Bacteria</taxon>
        <taxon>Pseudomonadati</taxon>
        <taxon>Planctomycetota</taxon>
        <taxon>Planctomycetia</taxon>
        <taxon>Pirellulales</taxon>
        <taxon>Pirellulaceae</taxon>
        <taxon>Blastopirellula</taxon>
    </lineage>
</organism>
<accession>A0A2S8FP29</accession>
<name>A0A2S8FP29_9BACT</name>
<dbReference type="Gene3D" id="3.40.50.300">
    <property type="entry name" value="P-loop containing nucleotide triphosphate hydrolases"/>
    <property type="match status" value="1"/>
</dbReference>
<protein>
    <submittedName>
        <fullName evidence="3">AAA family ATPase</fullName>
    </submittedName>
</protein>
<dbReference type="InterPro" id="IPR027417">
    <property type="entry name" value="P-loop_NTPase"/>
</dbReference>
<dbReference type="AlphaFoldDB" id="A0A2S8FP29"/>
<dbReference type="RefSeq" id="WP_105355793.1">
    <property type="nucleotide sequence ID" value="NZ_PUIB01000017.1"/>
</dbReference>
<dbReference type="Gene3D" id="1.10.8.80">
    <property type="entry name" value="Magnesium chelatase subunit I, C-Terminal domain"/>
    <property type="match status" value="1"/>
</dbReference>
<dbReference type="InterPro" id="IPR011703">
    <property type="entry name" value="ATPase_AAA-3"/>
</dbReference>
<evidence type="ECO:0000313" key="3">
    <source>
        <dbReference type="EMBL" id="PQO33933.1"/>
    </source>
</evidence>
<dbReference type="GO" id="GO:0016887">
    <property type="term" value="F:ATP hydrolysis activity"/>
    <property type="evidence" value="ECO:0007669"/>
    <property type="project" value="InterPro"/>
</dbReference>
<dbReference type="PANTHER" id="PTHR42759">
    <property type="entry name" value="MOXR FAMILY PROTEIN"/>
    <property type="match status" value="1"/>
</dbReference>
<gene>
    <name evidence="3" type="ORF">C5Y98_17085</name>
</gene>
<comment type="caution">
    <text evidence="3">The sequence shown here is derived from an EMBL/GenBank/DDBJ whole genome shotgun (WGS) entry which is preliminary data.</text>
</comment>
<reference evidence="3 4" key="1">
    <citation type="submission" date="2018-02" db="EMBL/GenBank/DDBJ databases">
        <title>Comparative genomes isolates from brazilian mangrove.</title>
        <authorList>
            <person name="Araujo J.E."/>
            <person name="Taketani R.G."/>
            <person name="Silva M.C.P."/>
            <person name="Loureco M.V."/>
            <person name="Andreote F.D."/>
        </authorList>
    </citation>
    <scope>NUCLEOTIDE SEQUENCE [LARGE SCALE GENOMIC DNA]</scope>
    <source>
        <strain evidence="3 4">NAP PRIS-MGV</strain>
    </source>
</reference>
<feature type="domain" description="ChlI/MoxR AAA lid" evidence="2">
    <location>
        <begin position="254"/>
        <end position="320"/>
    </location>
</feature>
<evidence type="ECO:0000259" key="2">
    <source>
        <dbReference type="Pfam" id="PF17863"/>
    </source>
</evidence>
<dbReference type="PIRSF" id="PIRSF002849">
    <property type="entry name" value="AAA_ATPase_chaperone_MoxR_prd"/>
    <property type="match status" value="1"/>
</dbReference>
<dbReference type="EMBL" id="PUIB01000017">
    <property type="protein sequence ID" value="PQO33933.1"/>
    <property type="molecule type" value="Genomic_DNA"/>
</dbReference>
<dbReference type="CDD" id="cd00009">
    <property type="entry name" value="AAA"/>
    <property type="match status" value="1"/>
</dbReference>
<dbReference type="InterPro" id="IPR041628">
    <property type="entry name" value="ChlI/MoxR_AAA_lid"/>
</dbReference>
<dbReference type="PANTHER" id="PTHR42759:SF1">
    <property type="entry name" value="MAGNESIUM-CHELATASE SUBUNIT CHLD"/>
    <property type="match status" value="1"/>
</dbReference>